<dbReference type="Pfam" id="PF00581">
    <property type="entry name" value="Rhodanese"/>
    <property type="match status" value="1"/>
</dbReference>
<evidence type="ECO:0000256" key="6">
    <source>
        <dbReference type="ARBA" id="ARBA00022912"/>
    </source>
</evidence>
<dbReference type="KEGG" id="pgr:PGTG_08704"/>
<keyword evidence="5" id="KW-0378">Hydrolase</keyword>
<keyword evidence="13" id="KW-1185">Reference proteome</keyword>
<dbReference type="FunFam" id="3.40.250.10:FF:000021">
    <property type="entry name" value="M-phase inducer phosphatase cdc-25.2"/>
    <property type="match status" value="1"/>
</dbReference>
<dbReference type="GO" id="GO:0004725">
    <property type="term" value="F:protein tyrosine phosphatase activity"/>
    <property type="evidence" value="ECO:0000318"/>
    <property type="project" value="GO_Central"/>
</dbReference>
<dbReference type="PANTHER" id="PTHR10828">
    <property type="entry name" value="M-PHASE INDUCER PHOSPHATASE DUAL SPECIFICITY PHOSPHATASE CDC25"/>
    <property type="match status" value="1"/>
</dbReference>
<feature type="compositionally biased region" description="Low complexity" evidence="10">
    <location>
        <begin position="229"/>
        <end position="240"/>
    </location>
</feature>
<dbReference type="InterPro" id="IPR036873">
    <property type="entry name" value="Rhodanese-like_dom_sf"/>
</dbReference>
<feature type="region of interest" description="Disordered" evidence="10">
    <location>
        <begin position="593"/>
        <end position="624"/>
    </location>
</feature>
<feature type="domain" description="Rhodanese" evidence="11">
    <location>
        <begin position="699"/>
        <end position="825"/>
    </location>
</feature>
<dbReference type="HOGENOM" id="CLU_319365_0_0_1"/>
<evidence type="ECO:0000256" key="4">
    <source>
        <dbReference type="ARBA" id="ARBA00022776"/>
    </source>
</evidence>
<accession>E3KGU3</accession>
<dbReference type="GO" id="GO:0110032">
    <property type="term" value="P:positive regulation of G2/MI transition of meiotic cell cycle"/>
    <property type="evidence" value="ECO:0000318"/>
    <property type="project" value="GO_Central"/>
</dbReference>
<dbReference type="GO" id="GO:0005737">
    <property type="term" value="C:cytoplasm"/>
    <property type="evidence" value="ECO:0000318"/>
    <property type="project" value="GO_Central"/>
</dbReference>
<feature type="region of interest" description="Disordered" evidence="10">
    <location>
        <begin position="331"/>
        <end position="385"/>
    </location>
</feature>
<comment type="similarity">
    <text evidence="1">Belongs to the MPI phosphatase family.</text>
</comment>
<dbReference type="InParanoid" id="E3KGU3"/>
<dbReference type="PROSITE" id="PS50206">
    <property type="entry name" value="RHODANESE_3"/>
    <property type="match status" value="1"/>
</dbReference>
<feature type="region of interest" description="Disordered" evidence="10">
    <location>
        <begin position="404"/>
        <end position="424"/>
    </location>
</feature>
<protein>
    <recommendedName>
        <fullName evidence="9">M-phase inducer phosphatase</fullName>
        <ecNumber evidence="2">3.1.3.48</ecNumber>
    </recommendedName>
</protein>
<evidence type="ECO:0000256" key="8">
    <source>
        <dbReference type="ARBA" id="ARBA00051722"/>
    </source>
</evidence>
<reference evidence="13" key="2">
    <citation type="journal article" date="2011" name="Proc. Natl. Acad. Sci. U.S.A.">
        <title>Obligate biotrophy features unraveled by the genomic analysis of rust fungi.</title>
        <authorList>
            <person name="Duplessis S."/>
            <person name="Cuomo C.A."/>
            <person name="Lin Y.-C."/>
            <person name="Aerts A."/>
            <person name="Tisserant E."/>
            <person name="Veneault-Fourrey C."/>
            <person name="Joly D.L."/>
            <person name="Hacquard S."/>
            <person name="Amselem J."/>
            <person name="Cantarel B.L."/>
            <person name="Chiu R."/>
            <person name="Coutinho P.M."/>
            <person name="Feau N."/>
            <person name="Field M."/>
            <person name="Frey P."/>
            <person name="Gelhaye E."/>
            <person name="Goldberg J."/>
            <person name="Grabherr M.G."/>
            <person name="Kodira C.D."/>
            <person name="Kohler A."/>
            <person name="Kuees U."/>
            <person name="Lindquist E.A."/>
            <person name="Lucas S.M."/>
            <person name="Mago R."/>
            <person name="Mauceli E."/>
            <person name="Morin E."/>
            <person name="Murat C."/>
            <person name="Pangilinan J.L."/>
            <person name="Park R."/>
            <person name="Pearson M."/>
            <person name="Quesneville H."/>
            <person name="Rouhier N."/>
            <person name="Sakthikumar S."/>
            <person name="Salamov A.A."/>
            <person name="Schmutz J."/>
            <person name="Selles B."/>
            <person name="Shapiro H."/>
            <person name="Tanguay P."/>
            <person name="Tuskan G.A."/>
            <person name="Henrissat B."/>
            <person name="Van de Peer Y."/>
            <person name="Rouze P."/>
            <person name="Ellis J.G."/>
            <person name="Dodds P.N."/>
            <person name="Schein J.E."/>
            <person name="Zhong S."/>
            <person name="Hamelin R.C."/>
            <person name="Grigoriev I.V."/>
            <person name="Szabo L.J."/>
            <person name="Martin F."/>
        </authorList>
    </citation>
    <scope>NUCLEOTIDE SEQUENCE [LARGE SCALE GENOMIC DNA]</scope>
    <source>
        <strain evidence="13">CRL 75-36-700-3 / race SCCL</strain>
    </source>
</reference>
<proteinExistence type="inferred from homology"/>
<name>E3KGU3_PUCGT</name>
<dbReference type="SUPFAM" id="SSF52821">
    <property type="entry name" value="Rhodanese/Cell cycle control phosphatase"/>
    <property type="match status" value="1"/>
</dbReference>
<dbReference type="RefSeq" id="XP_003327937.2">
    <property type="nucleotide sequence ID" value="XM_003327889.2"/>
</dbReference>
<evidence type="ECO:0000256" key="1">
    <source>
        <dbReference type="ARBA" id="ARBA00011065"/>
    </source>
</evidence>
<evidence type="ECO:0000313" key="13">
    <source>
        <dbReference type="Proteomes" id="UP000008783"/>
    </source>
</evidence>
<feature type="compositionally biased region" description="Polar residues" evidence="10">
    <location>
        <begin position="500"/>
        <end position="509"/>
    </location>
</feature>
<dbReference type="SMART" id="SM00450">
    <property type="entry name" value="RHOD"/>
    <property type="match status" value="1"/>
</dbReference>
<evidence type="ECO:0000256" key="7">
    <source>
        <dbReference type="ARBA" id="ARBA00023306"/>
    </source>
</evidence>
<dbReference type="InterPro" id="IPR000751">
    <property type="entry name" value="MPI_Phosphatase"/>
</dbReference>
<feature type="region of interest" description="Disordered" evidence="10">
    <location>
        <begin position="102"/>
        <end position="286"/>
    </location>
</feature>
<dbReference type="PANTHER" id="PTHR10828:SF17">
    <property type="entry name" value="PROTEIN-TYROSINE-PHOSPHATASE"/>
    <property type="match status" value="1"/>
</dbReference>
<comment type="catalytic activity">
    <reaction evidence="8">
        <text>O-phospho-L-tyrosyl-[protein] + H2O = L-tyrosyl-[protein] + phosphate</text>
        <dbReference type="Rhea" id="RHEA:10684"/>
        <dbReference type="Rhea" id="RHEA-COMP:10136"/>
        <dbReference type="Rhea" id="RHEA-COMP:20101"/>
        <dbReference type="ChEBI" id="CHEBI:15377"/>
        <dbReference type="ChEBI" id="CHEBI:43474"/>
        <dbReference type="ChEBI" id="CHEBI:46858"/>
        <dbReference type="ChEBI" id="CHEBI:61978"/>
        <dbReference type="EC" id="3.1.3.48"/>
    </reaction>
</comment>
<dbReference type="STRING" id="418459.E3KGU3"/>
<dbReference type="OrthoDB" id="26523at2759"/>
<dbReference type="eggNOG" id="KOG3772">
    <property type="taxonomic scope" value="Eukaryota"/>
</dbReference>
<evidence type="ECO:0000313" key="12">
    <source>
        <dbReference type="EMBL" id="EFP83518.2"/>
    </source>
</evidence>
<reference key="1">
    <citation type="submission" date="2007-01" db="EMBL/GenBank/DDBJ databases">
        <title>The Genome Sequence of Puccinia graminis f. sp. tritici Strain CRL 75-36-700-3.</title>
        <authorList>
            <consortium name="The Broad Institute Genome Sequencing Platform"/>
            <person name="Birren B."/>
            <person name="Lander E."/>
            <person name="Galagan J."/>
            <person name="Nusbaum C."/>
            <person name="Devon K."/>
            <person name="Cuomo C."/>
            <person name="Jaffe D."/>
            <person name="Butler J."/>
            <person name="Alvarez P."/>
            <person name="Gnerre S."/>
            <person name="Grabherr M."/>
            <person name="Mauceli E."/>
            <person name="Brockman W."/>
            <person name="Young S."/>
            <person name="LaButti K."/>
            <person name="Sykes S."/>
            <person name="DeCaprio D."/>
            <person name="Crawford M."/>
            <person name="Koehrsen M."/>
            <person name="Engels R."/>
            <person name="Montgomery P."/>
            <person name="Pearson M."/>
            <person name="Howarth C."/>
            <person name="Larson L."/>
            <person name="White J."/>
            <person name="Zeng Q."/>
            <person name="Kodira C."/>
            <person name="Yandava C."/>
            <person name="Alvarado L."/>
            <person name="O'Leary S."/>
            <person name="Szabo L."/>
            <person name="Dean R."/>
            <person name="Schein J."/>
        </authorList>
    </citation>
    <scope>NUCLEOTIDE SEQUENCE</scope>
    <source>
        <strain>CRL 75-36-700-3</strain>
    </source>
</reference>
<evidence type="ECO:0000256" key="10">
    <source>
        <dbReference type="SAM" id="MobiDB-lite"/>
    </source>
</evidence>
<keyword evidence="3" id="KW-0132">Cell division</keyword>
<evidence type="ECO:0000256" key="3">
    <source>
        <dbReference type="ARBA" id="ARBA00022618"/>
    </source>
</evidence>
<dbReference type="GO" id="GO:0051301">
    <property type="term" value="P:cell division"/>
    <property type="evidence" value="ECO:0007669"/>
    <property type="project" value="UniProtKB-KW"/>
</dbReference>
<feature type="compositionally biased region" description="Acidic residues" evidence="10">
    <location>
        <begin position="103"/>
        <end position="123"/>
    </location>
</feature>
<feature type="compositionally biased region" description="Polar residues" evidence="10">
    <location>
        <begin position="140"/>
        <end position="149"/>
    </location>
</feature>
<evidence type="ECO:0000256" key="5">
    <source>
        <dbReference type="ARBA" id="ARBA00022801"/>
    </source>
</evidence>
<dbReference type="AlphaFoldDB" id="E3KGU3"/>
<dbReference type="PRINTS" id="PR00716">
    <property type="entry name" value="MPIPHPHTASE"/>
</dbReference>
<dbReference type="VEuPathDB" id="FungiDB:PGTG_08704"/>
<keyword evidence="6" id="KW-0904">Protein phosphatase</keyword>
<dbReference type="Gene3D" id="3.40.250.10">
    <property type="entry name" value="Rhodanese-like domain"/>
    <property type="match status" value="1"/>
</dbReference>
<feature type="compositionally biased region" description="Polar residues" evidence="10">
    <location>
        <begin position="241"/>
        <end position="251"/>
    </location>
</feature>
<evidence type="ECO:0000256" key="2">
    <source>
        <dbReference type="ARBA" id="ARBA00013064"/>
    </source>
</evidence>
<keyword evidence="4" id="KW-0498">Mitosis</keyword>
<dbReference type="EC" id="3.1.3.48" evidence="2"/>
<feature type="compositionally biased region" description="Polar residues" evidence="10">
    <location>
        <begin position="601"/>
        <end position="611"/>
    </location>
</feature>
<dbReference type="GO" id="GO:0010971">
    <property type="term" value="P:positive regulation of G2/M transition of mitotic cell cycle"/>
    <property type="evidence" value="ECO:0000318"/>
    <property type="project" value="GO_Central"/>
</dbReference>
<dbReference type="GO" id="GO:0005634">
    <property type="term" value="C:nucleus"/>
    <property type="evidence" value="ECO:0000318"/>
    <property type="project" value="GO_Central"/>
</dbReference>
<gene>
    <name evidence="12" type="ORF">PGTG_08704</name>
</gene>
<dbReference type="Proteomes" id="UP000008783">
    <property type="component" value="Unassembled WGS sequence"/>
</dbReference>
<sequence>MPSSHFLVSSPTPAHQLHGSFCQFEPNPSPLLRSSIYRRKKTNHAPQYDHDGNYHNSSLLESKRFLEAEVPAEHDKQLPEMCNEDRYGDLVDEQDQQTFEGTYVEDEPHDEEDELEEDGDPSESAEQVIGPFSPTLDVSFASSMSNGTAPPTPSPYPQGSRFTHNAQLAPVSSKHSFPPAHLIAPNPNVMPHSSSPHRMDISPAPISTRCNIPSYPHQPNSFRPHSPDDPFGGSSSGSPSHTLSKLSPTTRNTRRTVGLRKTQSRPNLSSEALFLHPSRTMDEKSSPCALARTSDCMDIDSPSYAQAHHCHSLHSQMGSDDMPSGARCLCHRTSRSTSQSSTGKRSRSDEDEEREQSPSRPSSSGCNRQSADKAHVSSPSELSLAGPSLADRLFGASSRLYGEPSRSFSPFEPSSSPSDTMSPSVKAAAKITVGRKASERPLSGFRFPASKSYIPSAIIPSTTRPQHLGPANVGLAFGNRTTHRRPVLGVVQSSATLFSRHQSTSTTSAGMDRPRDMSGRPASKSRRAISFAATEGDSHNLMLQCDGMVADPDEDEEESELDVSLDFNCSPAARTSKKASHSSLVSSIWPKYTESPIRPNRSASHNDSRLNPNRKPSGAGASNSQSVLPTFELAMASQSPTRTFAATLTSTIESPVGMAFSEKERAGKILPCHKVSDDGLMRISPDTMDRLLEGLYDQNISQTIVIDCRFGYEYEGGHIRSAINIQDKGLVDKMLLQGGIFTRGKGDVPLPSESGKIDSTGQNKKVVLVFHCEYSAMRAPTTAKYLREQDRHMNMSHYPALHYPEVYILEGGYARYFAHSPQHCEGGYVGMDDPSHRSDRHADLNQFRTRESAFSSRAKSFTYGESQKSMKNGNHQKKPVFLFDQACSESNKPRVIFE</sequence>
<dbReference type="GeneID" id="10532199"/>
<dbReference type="GO" id="GO:0000086">
    <property type="term" value="P:G2/M transition of mitotic cell cycle"/>
    <property type="evidence" value="ECO:0000318"/>
    <property type="project" value="GO_Central"/>
</dbReference>
<keyword evidence="7" id="KW-0131">Cell cycle</keyword>
<evidence type="ECO:0000256" key="9">
    <source>
        <dbReference type="ARBA" id="ARBA00067190"/>
    </source>
</evidence>
<organism evidence="12 13">
    <name type="scientific">Puccinia graminis f. sp. tritici (strain CRL 75-36-700-3 / race SCCL)</name>
    <name type="common">Black stem rust fungus</name>
    <dbReference type="NCBI Taxonomy" id="418459"/>
    <lineage>
        <taxon>Eukaryota</taxon>
        <taxon>Fungi</taxon>
        <taxon>Dikarya</taxon>
        <taxon>Basidiomycota</taxon>
        <taxon>Pucciniomycotina</taxon>
        <taxon>Pucciniomycetes</taxon>
        <taxon>Pucciniales</taxon>
        <taxon>Pucciniaceae</taxon>
        <taxon>Puccinia</taxon>
    </lineage>
</organism>
<evidence type="ECO:0000259" key="11">
    <source>
        <dbReference type="PROSITE" id="PS50206"/>
    </source>
</evidence>
<dbReference type="CDD" id="cd01530">
    <property type="entry name" value="Cdc25"/>
    <property type="match status" value="1"/>
</dbReference>
<dbReference type="InterPro" id="IPR001763">
    <property type="entry name" value="Rhodanese-like_dom"/>
</dbReference>
<dbReference type="EMBL" id="DS178286">
    <property type="protein sequence ID" value="EFP83518.2"/>
    <property type="molecule type" value="Genomic_DNA"/>
</dbReference>
<feature type="region of interest" description="Disordered" evidence="10">
    <location>
        <begin position="500"/>
        <end position="527"/>
    </location>
</feature>